<reference evidence="1 2" key="1">
    <citation type="submission" date="2018-02" db="EMBL/GenBank/DDBJ databases">
        <title>Genome sequence of the basidiomycete white-rot fungus Phlebia centrifuga.</title>
        <authorList>
            <person name="Granchi Z."/>
            <person name="Peng M."/>
            <person name="de Vries R.P."/>
            <person name="Hilden K."/>
            <person name="Makela M.R."/>
            <person name="Grigoriev I."/>
            <person name="Riley R."/>
        </authorList>
    </citation>
    <scope>NUCLEOTIDE SEQUENCE [LARGE SCALE GENOMIC DNA]</scope>
    <source>
        <strain evidence="1 2">FBCC195</strain>
    </source>
</reference>
<gene>
    <name evidence="1" type="ORF">PHLCEN_2v3891</name>
</gene>
<keyword evidence="2" id="KW-1185">Reference proteome</keyword>
<dbReference type="AlphaFoldDB" id="A0A2R6QB89"/>
<dbReference type="EMBL" id="MLYV02000373">
    <property type="protein sequence ID" value="PSS05402.1"/>
    <property type="molecule type" value="Genomic_DNA"/>
</dbReference>
<evidence type="ECO:0000313" key="2">
    <source>
        <dbReference type="Proteomes" id="UP000186601"/>
    </source>
</evidence>
<evidence type="ECO:0000313" key="1">
    <source>
        <dbReference type="EMBL" id="PSS05402.1"/>
    </source>
</evidence>
<name>A0A2R6QB89_9APHY</name>
<protein>
    <submittedName>
        <fullName evidence="1">Uncharacterized protein</fullName>
    </submittedName>
</protein>
<dbReference type="Proteomes" id="UP000186601">
    <property type="component" value="Unassembled WGS sequence"/>
</dbReference>
<proteinExistence type="predicted"/>
<sequence length="207" mass="22782">MNAISKGVAIGIYDEGKQKGVEASKGGTQPYVDLMGRSPLYQTVETTWRALSSGTPVAPASAFSYITRSLKQTAPFIVGAMRLLAESYSPEDLNKLGFSLYTEFRPEVNEWGGRGEVRCETILSLRRVASTGSSSQRDEGRPQGMIKVEHHDNAAHEEIGEQDQQPAKRARVATNMTLEEYEAALDADDMFAKVDSNFPYLPDTKDI</sequence>
<organism evidence="1 2">
    <name type="scientific">Hermanssonia centrifuga</name>
    <dbReference type="NCBI Taxonomy" id="98765"/>
    <lineage>
        <taxon>Eukaryota</taxon>
        <taxon>Fungi</taxon>
        <taxon>Dikarya</taxon>
        <taxon>Basidiomycota</taxon>
        <taxon>Agaricomycotina</taxon>
        <taxon>Agaricomycetes</taxon>
        <taxon>Polyporales</taxon>
        <taxon>Meruliaceae</taxon>
        <taxon>Hermanssonia</taxon>
    </lineage>
</organism>
<dbReference type="OrthoDB" id="514070at2759"/>
<comment type="caution">
    <text evidence="1">The sequence shown here is derived from an EMBL/GenBank/DDBJ whole genome shotgun (WGS) entry which is preliminary data.</text>
</comment>
<accession>A0A2R6QB89</accession>